<dbReference type="InterPro" id="IPR001223">
    <property type="entry name" value="Glyco_hydro18_cat"/>
</dbReference>
<dbReference type="KEGG" id="act:ACLA_007300"/>
<dbReference type="Pfam" id="PF00704">
    <property type="entry name" value="Glyco_hydro_18"/>
    <property type="match status" value="1"/>
</dbReference>
<gene>
    <name evidence="5" type="ORF">ACLA_007300</name>
</gene>
<dbReference type="Proteomes" id="UP000006701">
    <property type="component" value="Unassembled WGS sequence"/>
</dbReference>
<feature type="region of interest" description="Disordered" evidence="3">
    <location>
        <begin position="1"/>
        <end position="22"/>
    </location>
</feature>
<sequence>MSLKRKSTDLDPSNTENVLPEIDSDDDRLNHIDWNCDQVRRRIRTFIECKEMKIGEFQNAIGVTSRSYLDFMGQSGRDKGAGSATYINAARFFKKRELRGIKPPRKKRVTKASQKEAAEKYDVSGVHLDGEEDQQVSVWDTCDVVRRKISAHLRKPNITKAQFLRDISKAAYPGMDRTLSGNMLNEFLSKRGPNAGNTSRVFYAAYVYFEKLRIRDKKPKNKFREEMEDVWQHNNGFDCVTSPSTGIWVTKGETPYTDKYGRISIGGWSIFPIATERSGKPADFTNYVSFLKKLKDALGSDGHKYGLTITLSLPYWFNVMTYDLHGTWDSTDPYIGSVINAHTNLTEIEQTLDLLRRNNINLSKIQDIVANGATVIGDKDAAITIVTWCNNQWVSYNNDNTLKAKMDYANQKCLGGVMVWASSTDDALNTAFKP</sequence>
<dbReference type="EC" id="3.2.1.14" evidence="2"/>
<evidence type="ECO:0000259" key="4">
    <source>
        <dbReference type="SMART" id="SM00636"/>
    </source>
</evidence>
<dbReference type="SUPFAM" id="SSF51445">
    <property type="entry name" value="(Trans)glycosidases"/>
    <property type="match status" value="1"/>
</dbReference>
<evidence type="ECO:0000313" key="5">
    <source>
        <dbReference type="EMBL" id="EAW11971.1"/>
    </source>
</evidence>
<dbReference type="AlphaFoldDB" id="A1CDP4"/>
<reference evidence="5 6" key="1">
    <citation type="journal article" date="2008" name="PLoS Genet.">
        <title>Genomic islands in the pathogenic filamentous fungus Aspergillus fumigatus.</title>
        <authorList>
            <person name="Fedorova N.D."/>
            <person name="Khaldi N."/>
            <person name="Joardar V.S."/>
            <person name="Maiti R."/>
            <person name="Amedeo P."/>
            <person name="Anderson M.J."/>
            <person name="Crabtree J."/>
            <person name="Silva J.C."/>
            <person name="Badger J.H."/>
            <person name="Albarraq A."/>
            <person name="Angiuoli S."/>
            <person name="Bussey H."/>
            <person name="Bowyer P."/>
            <person name="Cotty P.J."/>
            <person name="Dyer P.S."/>
            <person name="Egan A."/>
            <person name="Galens K."/>
            <person name="Fraser-Liggett C.M."/>
            <person name="Haas B.J."/>
            <person name="Inman J.M."/>
            <person name="Kent R."/>
            <person name="Lemieux S."/>
            <person name="Malavazi I."/>
            <person name="Orvis J."/>
            <person name="Roemer T."/>
            <person name="Ronning C.M."/>
            <person name="Sundaram J.P."/>
            <person name="Sutton G."/>
            <person name="Turner G."/>
            <person name="Venter J.C."/>
            <person name="White O.R."/>
            <person name="Whitty B.R."/>
            <person name="Youngman P."/>
            <person name="Wolfe K.H."/>
            <person name="Goldman G.H."/>
            <person name="Wortman J.R."/>
            <person name="Jiang B."/>
            <person name="Denning D.W."/>
            <person name="Nierman W.C."/>
        </authorList>
    </citation>
    <scope>NUCLEOTIDE SEQUENCE [LARGE SCALE GENOMIC DNA]</scope>
    <source>
        <strain evidence="6">ATCC 1007 / CBS 513.65 / DSM 816 / NCTC 3887 / NRRL 1</strain>
    </source>
</reference>
<dbReference type="RefSeq" id="XP_001273397.1">
    <property type="nucleotide sequence ID" value="XM_001273396.1"/>
</dbReference>
<name>A1CDP4_ASPCL</name>
<dbReference type="GO" id="GO:0005975">
    <property type="term" value="P:carbohydrate metabolic process"/>
    <property type="evidence" value="ECO:0007669"/>
    <property type="project" value="InterPro"/>
</dbReference>
<dbReference type="OrthoDB" id="2592504at2759"/>
<dbReference type="HOGENOM" id="CLU_631594_0_0_1"/>
<feature type="domain" description="Chitinase II/V-like catalytic" evidence="4">
    <location>
        <begin position="106"/>
        <end position="425"/>
    </location>
</feature>
<dbReference type="Pfam" id="PF24852">
    <property type="entry name" value="DUF7726"/>
    <property type="match status" value="2"/>
</dbReference>
<dbReference type="InterPro" id="IPR017853">
    <property type="entry name" value="GH"/>
</dbReference>
<dbReference type="GO" id="GO:0008061">
    <property type="term" value="F:chitin binding"/>
    <property type="evidence" value="ECO:0007669"/>
    <property type="project" value="InterPro"/>
</dbReference>
<evidence type="ECO:0000256" key="2">
    <source>
        <dbReference type="ARBA" id="ARBA00012729"/>
    </source>
</evidence>
<dbReference type="GO" id="GO:0008843">
    <property type="term" value="F:endochitinase activity"/>
    <property type="evidence" value="ECO:0007669"/>
    <property type="project" value="UniProtKB-EC"/>
</dbReference>
<evidence type="ECO:0000313" key="6">
    <source>
        <dbReference type="Proteomes" id="UP000006701"/>
    </source>
</evidence>
<dbReference type="InterPro" id="IPR011583">
    <property type="entry name" value="Chitinase_II/V-like_cat"/>
</dbReference>
<protein>
    <recommendedName>
        <fullName evidence="2">chitinase</fullName>
        <ecNumber evidence="2">3.2.1.14</ecNumber>
    </recommendedName>
</protein>
<keyword evidence="6" id="KW-1185">Reference proteome</keyword>
<dbReference type="PANTHER" id="PTHR42339">
    <property type="entry name" value="HISTONE H1"/>
    <property type="match status" value="1"/>
</dbReference>
<dbReference type="Gene3D" id="3.20.20.80">
    <property type="entry name" value="Glycosidases"/>
    <property type="match status" value="2"/>
</dbReference>
<dbReference type="GeneID" id="4705499"/>
<accession>A1CDP4</accession>
<dbReference type="SMART" id="SM00636">
    <property type="entry name" value="Glyco_18"/>
    <property type="match status" value="1"/>
</dbReference>
<comment type="similarity">
    <text evidence="1">Belongs to the glycosyl hydrolase 18 family. Chitinase class V subfamily.</text>
</comment>
<dbReference type="Gene3D" id="3.10.50.10">
    <property type="match status" value="1"/>
</dbReference>
<evidence type="ECO:0000256" key="3">
    <source>
        <dbReference type="SAM" id="MobiDB-lite"/>
    </source>
</evidence>
<organism evidence="5 6">
    <name type="scientific">Aspergillus clavatus (strain ATCC 1007 / CBS 513.65 / DSM 816 / NCTC 3887 / NRRL 1 / QM 1276 / 107)</name>
    <dbReference type="NCBI Taxonomy" id="344612"/>
    <lineage>
        <taxon>Eukaryota</taxon>
        <taxon>Fungi</taxon>
        <taxon>Dikarya</taxon>
        <taxon>Ascomycota</taxon>
        <taxon>Pezizomycotina</taxon>
        <taxon>Eurotiomycetes</taxon>
        <taxon>Eurotiomycetidae</taxon>
        <taxon>Eurotiales</taxon>
        <taxon>Aspergillaceae</taxon>
        <taxon>Aspergillus</taxon>
        <taxon>Aspergillus subgen. Fumigati</taxon>
    </lineage>
</organism>
<dbReference type="EMBL" id="DS027051">
    <property type="protein sequence ID" value="EAW11971.1"/>
    <property type="molecule type" value="Genomic_DNA"/>
</dbReference>
<dbReference type="InterPro" id="IPR029070">
    <property type="entry name" value="Chitinase_insertion_sf"/>
</dbReference>
<evidence type="ECO:0000256" key="1">
    <source>
        <dbReference type="ARBA" id="ARBA00008682"/>
    </source>
</evidence>
<proteinExistence type="inferred from homology"/>
<dbReference type="VEuPathDB" id="FungiDB:ACLA_007300"/>
<dbReference type="eggNOG" id="ENOG502S33A">
    <property type="taxonomic scope" value="Eukaryota"/>
</dbReference>
<dbReference type="InterPro" id="IPR056143">
    <property type="entry name" value="DUF7726"/>
</dbReference>
<dbReference type="PANTHER" id="PTHR42339:SF1">
    <property type="entry name" value="HISTONE H1"/>
    <property type="match status" value="1"/>
</dbReference>